<dbReference type="EMBL" id="JANPWB010000010">
    <property type="protein sequence ID" value="KAJ1146285.1"/>
    <property type="molecule type" value="Genomic_DNA"/>
</dbReference>
<protein>
    <submittedName>
        <fullName evidence="2">Uncharacterized protein</fullName>
    </submittedName>
</protein>
<feature type="compositionally biased region" description="Gly residues" evidence="1">
    <location>
        <begin position="21"/>
        <end position="31"/>
    </location>
</feature>
<evidence type="ECO:0000256" key="1">
    <source>
        <dbReference type="SAM" id="MobiDB-lite"/>
    </source>
</evidence>
<name>A0AAV7R6H4_PLEWA</name>
<reference evidence="2" key="1">
    <citation type="journal article" date="2022" name="bioRxiv">
        <title>Sequencing and chromosome-scale assembly of the giantPleurodeles waltlgenome.</title>
        <authorList>
            <person name="Brown T."/>
            <person name="Elewa A."/>
            <person name="Iarovenko S."/>
            <person name="Subramanian E."/>
            <person name="Araus A.J."/>
            <person name="Petzold A."/>
            <person name="Susuki M."/>
            <person name="Suzuki K.-i.T."/>
            <person name="Hayashi T."/>
            <person name="Toyoda A."/>
            <person name="Oliveira C."/>
            <person name="Osipova E."/>
            <person name="Leigh N.D."/>
            <person name="Simon A."/>
            <person name="Yun M.H."/>
        </authorList>
    </citation>
    <scope>NUCLEOTIDE SEQUENCE</scope>
    <source>
        <strain evidence="2">20211129_DDA</strain>
        <tissue evidence="2">Liver</tissue>
    </source>
</reference>
<keyword evidence="3" id="KW-1185">Reference proteome</keyword>
<proteinExistence type="predicted"/>
<gene>
    <name evidence="2" type="ORF">NDU88_012563</name>
</gene>
<organism evidence="2 3">
    <name type="scientific">Pleurodeles waltl</name>
    <name type="common">Iberian ribbed newt</name>
    <dbReference type="NCBI Taxonomy" id="8319"/>
    <lineage>
        <taxon>Eukaryota</taxon>
        <taxon>Metazoa</taxon>
        <taxon>Chordata</taxon>
        <taxon>Craniata</taxon>
        <taxon>Vertebrata</taxon>
        <taxon>Euteleostomi</taxon>
        <taxon>Amphibia</taxon>
        <taxon>Batrachia</taxon>
        <taxon>Caudata</taxon>
        <taxon>Salamandroidea</taxon>
        <taxon>Salamandridae</taxon>
        <taxon>Pleurodelinae</taxon>
        <taxon>Pleurodeles</taxon>
    </lineage>
</organism>
<accession>A0AAV7R6H4</accession>
<feature type="compositionally biased region" description="Pro residues" evidence="1">
    <location>
        <begin position="1"/>
        <end position="16"/>
    </location>
</feature>
<evidence type="ECO:0000313" key="3">
    <source>
        <dbReference type="Proteomes" id="UP001066276"/>
    </source>
</evidence>
<evidence type="ECO:0000313" key="2">
    <source>
        <dbReference type="EMBL" id="KAJ1146285.1"/>
    </source>
</evidence>
<feature type="region of interest" description="Disordered" evidence="1">
    <location>
        <begin position="66"/>
        <end position="88"/>
    </location>
</feature>
<comment type="caution">
    <text evidence="2">The sequence shown here is derived from an EMBL/GenBank/DDBJ whole genome shotgun (WGS) entry which is preliminary data.</text>
</comment>
<dbReference type="Proteomes" id="UP001066276">
    <property type="component" value="Chromosome 6"/>
</dbReference>
<dbReference type="AlphaFoldDB" id="A0AAV7R6H4"/>
<sequence>MPRSPPSWLPAAPPPRDQGAGRLGDGGGQVGGTTVEVEGGLGWKFHAAGAPLSAGEPCPPVYPSGAWSSPAGAVPPLGDSGRDGAGQAPLSARRYSAELFTCGF</sequence>
<feature type="region of interest" description="Disordered" evidence="1">
    <location>
        <begin position="1"/>
        <end position="35"/>
    </location>
</feature>